<dbReference type="Gene3D" id="2.30.110.10">
    <property type="entry name" value="Electron Transport, Fmn-binding Protein, Chain A"/>
    <property type="match status" value="1"/>
</dbReference>
<protein>
    <submittedName>
        <fullName evidence="1">F420-dependent enzyme</fullName>
    </submittedName>
</protein>
<dbReference type="PATRIC" id="fig|1114960.4.peg.2976"/>
<dbReference type="Proteomes" id="UP000005064">
    <property type="component" value="Unassembled WGS sequence"/>
</dbReference>
<organism evidence="1 2">
    <name type="scientific">Rhodococcus pyridinivorans AK37</name>
    <dbReference type="NCBI Taxonomy" id="1114960"/>
    <lineage>
        <taxon>Bacteria</taxon>
        <taxon>Bacillati</taxon>
        <taxon>Actinomycetota</taxon>
        <taxon>Actinomycetes</taxon>
        <taxon>Mycobacteriales</taxon>
        <taxon>Nocardiaceae</taxon>
        <taxon>Rhodococcus</taxon>
    </lineage>
</organism>
<accession>H0JTA9</accession>
<dbReference type="EMBL" id="AHBW01000045">
    <property type="protein sequence ID" value="EHK82786.1"/>
    <property type="molecule type" value="Genomic_DNA"/>
</dbReference>
<proteinExistence type="predicted"/>
<sequence length="35" mass="4163">MQGEHPDWDDFRAAMVADRRLLLRVRVSRFYGAAR</sequence>
<dbReference type="AlphaFoldDB" id="H0JTA9"/>
<gene>
    <name evidence="1" type="ORF">AK37_14613</name>
</gene>
<evidence type="ECO:0000313" key="1">
    <source>
        <dbReference type="EMBL" id="EHK82786.1"/>
    </source>
</evidence>
<dbReference type="InterPro" id="IPR012349">
    <property type="entry name" value="Split_barrel_FMN-bd"/>
</dbReference>
<evidence type="ECO:0000313" key="2">
    <source>
        <dbReference type="Proteomes" id="UP000005064"/>
    </source>
</evidence>
<comment type="caution">
    <text evidence="1">The sequence shown here is derived from an EMBL/GenBank/DDBJ whole genome shotgun (WGS) entry which is preliminary data.</text>
</comment>
<reference evidence="1 2" key="1">
    <citation type="submission" date="2011-12" db="EMBL/GenBank/DDBJ databases">
        <authorList>
            <person name="Kriszt B."/>
            <person name="Tancsics A."/>
            <person name="Cserhati M."/>
            <person name="Toth A."/>
            <person name="Nagy I."/>
            <person name="Horvath B."/>
            <person name="Tamura T."/>
            <person name="Kukolya J."/>
            <person name="Szoboszlay S."/>
        </authorList>
    </citation>
    <scope>NUCLEOTIDE SEQUENCE [LARGE SCALE GENOMIC DNA]</scope>
    <source>
        <strain evidence="1 2">AK37</strain>
    </source>
</reference>
<name>H0JTA9_9NOCA</name>